<gene>
    <name evidence="3" type="ORF">F506_01865</name>
</gene>
<dbReference type="RefSeq" id="WP_053195087.1">
    <property type="nucleotide sequence ID" value="NZ_CP011409.1"/>
</dbReference>
<dbReference type="PANTHER" id="PTHR42709:SF4">
    <property type="entry name" value="INNER MEMBRANE PROTEIN YQAA"/>
    <property type="match status" value="1"/>
</dbReference>
<reference evidence="4" key="1">
    <citation type="journal article" date="2015" name="Genome Announc.">
        <title>Complete Genome Sequence of Herbaspirillum hiltneri N3 (DSM 17495), Isolated from Surface-Sterilized Wheat Roots.</title>
        <authorList>
            <person name="Guizelini D."/>
            <person name="Saizaki P.M."/>
            <person name="Coimbra N.A."/>
            <person name="Weiss V.A."/>
            <person name="Faoro H."/>
            <person name="Sfeir M.Z."/>
            <person name="Baura V.A."/>
            <person name="Monteiro R.A."/>
            <person name="Chubatsu L.S."/>
            <person name="Souza E.M."/>
            <person name="Cruz L.M."/>
            <person name="Pedrosa F.O."/>
            <person name="Raittz R.T."/>
            <person name="Marchaukoski J.N."/>
            <person name="Steffens M.B."/>
        </authorList>
    </citation>
    <scope>NUCLEOTIDE SEQUENCE [LARGE SCALE GENOMIC DNA]</scope>
    <source>
        <strain evidence="4">N3</strain>
    </source>
</reference>
<keyword evidence="1" id="KW-1133">Transmembrane helix</keyword>
<dbReference type="PANTHER" id="PTHR42709">
    <property type="entry name" value="ALKALINE PHOSPHATASE LIKE PROTEIN"/>
    <property type="match status" value="1"/>
</dbReference>
<dbReference type="InterPro" id="IPR032816">
    <property type="entry name" value="VTT_dom"/>
</dbReference>
<dbReference type="EMBL" id="CP011409">
    <property type="protein sequence ID" value="AKZ61583.1"/>
    <property type="molecule type" value="Genomic_DNA"/>
</dbReference>
<name>A0ABM5UWP9_9BURK</name>
<feature type="domain" description="VTT" evidence="2">
    <location>
        <begin position="48"/>
        <end position="144"/>
    </location>
</feature>
<protein>
    <submittedName>
        <fullName evidence="3">Membrane protein</fullName>
    </submittedName>
</protein>
<keyword evidence="4" id="KW-1185">Reference proteome</keyword>
<feature type="transmembrane region" description="Helical" evidence="1">
    <location>
        <begin position="51"/>
        <end position="74"/>
    </location>
</feature>
<keyword evidence="1" id="KW-0812">Transmembrane</keyword>
<evidence type="ECO:0000259" key="2">
    <source>
        <dbReference type="Pfam" id="PF09335"/>
    </source>
</evidence>
<dbReference type="InterPro" id="IPR051311">
    <property type="entry name" value="DedA_domain"/>
</dbReference>
<keyword evidence="1" id="KW-0472">Membrane</keyword>
<feature type="transmembrane region" description="Helical" evidence="1">
    <location>
        <begin position="7"/>
        <end position="31"/>
    </location>
</feature>
<organism evidence="3 4">
    <name type="scientific">Herbaspirillum hiltneri N3</name>
    <dbReference type="NCBI Taxonomy" id="1262470"/>
    <lineage>
        <taxon>Bacteria</taxon>
        <taxon>Pseudomonadati</taxon>
        <taxon>Pseudomonadota</taxon>
        <taxon>Betaproteobacteria</taxon>
        <taxon>Burkholderiales</taxon>
        <taxon>Oxalobacteraceae</taxon>
        <taxon>Herbaspirillum</taxon>
    </lineage>
</organism>
<dbReference type="Proteomes" id="UP000063429">
    <property type="component" value="Chromosome"/>
</dbReference>
<evidence type="ECO:0000313" key="3">
    <source>
        <dbReference type="EMBL" id="AKZ61583.1"/>
    </source>
</evidence>
<evidence type="ECO:0000313" key="4">
    <source>
        <dbReference type="Proteomes" id="UP000063429"/>
    </source>
</evidence>
<accession>A0ABM5UWP9</accession>
<dbReference type="Pfam" id="PF09335">
    <property type="entry name" value="VTT_dom"/>
    <property type="match status" value="1"/>
</dbReference>
<evidence type="ECO:0000256" key="1">
    <source>
        <dbReference type="SAM" id="Phobius"/>
    </source>
</evidence>
<proteinExistence type="predicted"/>
<sequence length="163" mass="18506">MIESAILWLLNFLAVPTVGLTSVFFISFISATLLPLGSEPAVFAVIKANGAMFWPVILVATVGNTLGGMVDYWMGYGAKQTFARERSSRWFHWLERFGPKTMLLAWLPGIGDPICTLAGWLRLPFWPSVFYMMVGKFLRYLFMTWLLLNVPDGFWRSIADWLA</sequence>
<feature type="transmembrane region" description="Helical" evidence="1">
    <location>
        <begin position="129"/>
        <end position="148"/>
    </location>
</feature>